<dbReference type="WBParaSite" id="TREG1_76230.1">
    <property type="protein sequence ID" value="TREG1_76230.1"/>
    <property type="gene ID" value="TREG1_76230"/>
</dbReference>
<feature type="region of interest" description="Disordered" evidence="1">
    <location>
        <begin position="305"/>
        <end position="325"/>
    </location>
</feature>
<feature type="transmembrane region" description="Helical" evidence="2">
    <location>
        <begin position="27"/>
        <end position="47"/>
    </location>
</feature>
<reference evidence="4" key="2">
    <citation type="submission" date="2023-11" db="UniProtKB">
        <authorList>
            <consortium name="WormBaseParasite"/>
        </authorList>
    </citation>
    <scope>IDENTIFICATION</scope>
</reference>
<evidence type="ECO:0000313" key="3">
    <source>
        <dbReference type="Proteomes" id="UP000050795"/>
    </source>
</evidence>
<accession>A0AA85KGG0</accession>
<protein>
    <recommendedName>
        <fullName evidence="5">Transmembrane protein 209</fullName>
    </recommendedName>
</protein>
<evidence type="ECO:0000256" key="1">
    <source>
        <dbReference type="SAM" id="MobiDB-lite"/>
    </source>
</evidence>
<sequence>MFTQLWMSPKIEHRFKTEACIRALNNAYKWISVDILVGFCIIIEFYIQPFFRLFSLPVGWLYIYEKLVLSCFTLLVACILYHVSVIINLAITQKVKNRSYAQNESVSKSPSLSPSSPLNKSLIGPSMFCSRLLKSPSGIVSCGATFTTSSFEVSGGGGCGGSPARSSMGYMDVGVPQPLGDTQSIWKPSGVAPASSSHNLSHSSLSQPHYGSFRTPSNSSGHENLSLLDLALSPIANSTYHSVLPALSSEDIPSFTHGSRDLHRSVTWSSPFVTSNVSPRYQYESAYIQPNNLCQQYLNDSQKSLSGPSFIPNSTTPDSSKSDREVSEHFEDEYWTEHQVTRNDLDRWTLNLRKWLHGTIIQRIVTEIDAINRNLEQACGEKSLIGSSSLTTLQQLCSVRYQYLTTLPVLLAFLDFMKDQGYLVNRLRELARESCLQEFRWDSGSRSTGWPWKEHLPSDSIILLHLFATYMDTRMPPHPKCLSGRVFSQLNVVRIPDKPDIKSKHTCQFYQVSIQPPQFKLVLNGRIYTFATGQKNLYHAILLFFHHYLTTEAKFRSIALGPSGLNVAWIFSKS</sequence>
<keyword evidence="2" id="KW-0472">Membrane</keyword>
<keyword evidence="2" id="KW-1133">Transmembrane helix</keyword>
<reference evidence="3" key="1">
    <citation type="submission" date="2022-06" db="EMBL/GenBank/DDBJ databases">
        <authorList>
            <person name="Berger JAMES D."/>
            <person name="Berger JAMES D."/>
        </authorList>
    </citation>
    <scope>NUCLEOTIDE SEQUENCE [LARGE SCALE GENOMIC DNA]</scope>
</reference>
<dbReference type="AlphaFoldDB" id="A0AA85KGG0"/>
<dbReference type="PANTHER" id="PTHR21780">
    <property type="entry name" value="TRANSMEMBRANE PROTEIN 209"/>
    <property type="match status" value="1"/>
</dbReference>
<feature type="compositionally biased region" description="Polar residues" evidence="1">
    <location>
        <begin position="305"/>
        <end position="319"/>
    </location>
</feature>
<dbReference type="Pfam" id="PF09786">
    <property type="entry name" value="CytochromB561_N"/>
    <property type="match status" value="1"/>
</dbReference>
<feature type="compositionally biased region" description="Low complexity" evidence="1">
    <location>
        <begin position="195"/>
        <end position="206"/>
    </location>
</feature>
<dbReference type="GO" id="GO:0016020">
    <property type="term" value="C:membrane"/>
    <property type="evidence" value="ECO:0007669"/>
    <property type="project" value="TreeGrafter"/>
</dbReference>
<keyword evidence="2" id="KW-0812">Transmembrane</keyword>
<evidence type="ECO:0000313" key="4">
    <source>
        <dbReference type="WBParaSite" id="TREG1_76230.1"/>
    </source>
</evidence>
<dbReference type="Proteomes" id="UP000050795">
    <property type="component" value="Unassembled WGS sequence"/>
</dbReference>
<dbReference type="PANTHER" id="PTHR21780:SF0">
    <property type="entry name" value="TRANSMEMBRANE PROTEIN 209"/>
    <property type="match status" value="1"/>
</dbReference>
<dbReference type="InterPro" id="IPR019176">
    <property type="entry name" value="Cytochrome_B561-rel"/>
</dbReference>
<name>A0AA85KGG0_TRIRE</name>
<feature type="region of interest" description="Disordered" evidence="1">
    <location>
        <begin position="187"/>
        <end position="218"/>
    </location>
</feature>
<proteinExistence type="predicted"/>
<organism evidence="3 4">
    <name type="scientific">Trichobilharzia regenti</name>
    <name type="common">Nasal bird schistosome</name>
    <dbReference type="NCBI Taxonomy" id="157069"/>
    <lineage>
        <taxon>Eukaryota</taxon>
        <taxon>Metazoa</taxon>
        <taxon>Spiralia</taxon>
        <taxon>Lophotrochozoa</taxon>
        <taxon>Platyhelminthes</taxon>
        <taxon>Trematoda</taxon>
        <taxon>Digenea</taxon>
        <taxon>Strigeidida</taxon>
        <taxon>Schistosomatoidea</taxon>
        <taxon>Schistosomatidae</taxon>
        <taxon>Trichobilharzia</taxon>
    </lineage>
</organism>
<keyword evidence="3" id="KW-1185">Reference proteome</keyword>
<evidence type="ECO:0008006" key="5">
    <source>
        <dbReference type="Google" id="ProtNLM"/>
    </source>
</evidence>
<evidence type="ECO:0000256" key="2">
    <source>
        <dbReference type="SAM" id="Phobius"/>
    </source>
</evidence>
<feature type="transmembrane region" description="Helical" evidence="2">
    <location>
        <begin position="67"/>
        <end position="91"/>
    </location>
</feature>